<keyword evidence="2" id="KW-1185">Reference proteome</keyword>
<reference evidence="1" key="2">
    <citation type="journal article" date="2023" name="Int. J. Mol. Sci.">
        <title>De Novo Assembly and Annotation of 11 Diverse Shrub Willow (Salix) Genomes Reveals Novel Gene Organization in Sex-Linked Regions.</title>
        <authorList>
            <person name="Hyden B."/>
            <person name="Feng K."/>
            <person name="Yates T.B."/>
            <person name="Jawdy S."/>
            <person name="Cereghino C."/>
            <person name="Smart L.B."/>
            <person name="Muchero W."/>
        </authorList>
    </citation>
    <scope>NUCLEOTIDE SEQUENCE</scope>
    <source>
        <tissue evidence="1">Shoot tip</tissue>
    </source>
</reference>
<reference evidence="1" key="1">
    <citation type="submission" date="2022-10" db="EMBL/GenBank/DDBJ databases">
        <authorList>
            <person name="Hyden B.L."/>
            <person name="Feng K."/>
            <person name="Yates T."/>
            <person name="Jawdy S."/>
            <person name="Smart L.B."/>
            <person name="Muchero W."/>
        </authorList>
    </citation>
    <scope>NUCLEOTIDE SEQUENCE</scope>
    <source>
        <tissue evidence="1">Shoot tip</tissue>
    </source>
</reference>
<dbReference type="EMBL" id="JAPFFI010000024">
    <property type="protein sequence ID" value="KAJ6312916.1"/>
    <property type="molecule type" value="Genomic_DNA"/>
</dbReference>
<gene>
    <name evidence="1" type="ORF">OIU77_014438</name>
</gene>
<evidence type="ECO:0000313" key="1">
    <source>
        <dbReference type="EMBL" id="KAJ6312916.1"/>
    </source>
</evidence>
<evidence type="ECO:0000313" key="2">
    <source>
        <dbReference type="Proteomes" id="UP001141253"/>
    </source>
</evidence>
<protein>
    <submittedName>
        <fullName evidence="1">Uncharacterized protein</fullName>
    </submittedName>
</protein>
<accession>A0ABQ8ZX92</accession>
<dbReference type="Proteomes" id="UP001141253">
    <property type="component" value="Chromosome 10"/>
</dbReference>
<organism evidence="1 2">
    <name type="scientific">Salix suchowensis</name>
    <dbReference type="NCBI Taxonomy" id="1278906"/>
    <lineage>
        <taxon>Eukaryota</taxon>
        <taxon>Viridiplantae</taxon>
        <taxon>Streptophyta</taxon>
        <taxon>Embryophyta</taxon>
        <taxon>Tracheophyta</taxon>
        <taxon>Spermatophyta</taxon>
        <taxon>Magnoliopsida</taxon>
        <taxon>eudicotyledons</taxon>
        <taxon>Gunneridae</taxon>
        <taxon>Pentapetalae</taxon>
        <taxon>rosids</taxon>
        <taxon>fabids</taxon>
        <taxon>Malpighiales</taxon>
        <taxon>Salicaceae</taxon>
        <taxon>Saliceae</taxon>
        <taxon>Salix</taxon>
    </lineage>
</organism>
<proteinExistence type="predicted"/>
<comment type="caution">
    <text evidence="1">The sequence shown here is derived from an EMBL/GenBank/DDBJ whole genome shotgun (WGS) entry which is preliminary data.</text>
</comment>
<sequence length="103" mass="11203">MAGPGVLVPSLQSGRVGGGRDAAFWFFQGEDVGFVWMTAAGAGVMVTEKRIAGIAGLGDVSWRKLRLCGEQWCLSVFWLWTKRLVVWVIGAALNRRFVCGKGE</sequence>
<name>A0ABQ8ZX92_9ROSI</name>